<evidence type="ECO:0000313" key="1">
    <source>
        <dbReference type="EMBL" id="MBW85362.1"/>
    </source>
</evidence>
<accession>A0A2P2IVX0</accession>
<sequence length="25" mass="2523">MLTGAGRGNNARGDKGGLDLCIFDA</sequence>
<dbReference type="AlphaFoldDB" id="A0A2P2IVX0"/>
<proteinExistence type="predicted"/>
<reference evidence="1" key="1">
    <citation type="submission" date="2018-02" db="EMBL/GenBank/DDBJ databases">
        <title>Rhizophora mucronata_Transcriptome.</title>
        <authorList>
            <person name="Meera S.P."/>
            <person name="Sreeshan A."/>
            <person name="Augustine A."/>
        </authorList>
    </citation>
    <scope>NUCLEOTIDE SEQUENCE</scope>
    <source>
        <tissue evidence="1">Leaf</tissue>
    </source>
</reference>
<name>A0A2P2IVX0_RHIMU</name>
<dbReference type="EMBL" id="GGEC01004879">
    <property type="protein sequence ID" value="MBW85362.1"/>
    <property type="molecule type" value="Transcribed_RNA"/>
</dbReference>
<organism evidence="1">
    <name type="scientific">Rhizophora mucronata</name>
    <name type="common">Asiatic mangrove</name>
    <dbReference type="NCBI Taxonomy" id="61149"/>
    <lineage>
        <taxon>Eukaryota</taxon>
        <taxon>Viridiplantae</taxon>
        <taxon>Streptophyta</taxon>
        <taxon>Embryophyta</taxon>
        <taxon>Tracheophyta</taxon>
        <taxon>Spermatophyta</taxon>
        <taxon>Magnoliopsida</taxon>
        <taxon>eudicotyledons</taxon>
        <taxon>Gunneridae</taxon>
        <taxon>Pentapetalae</taxon>
        <taxon>rosids</taxon>
        <taxon>fabids</taxon>
        <taxon>Malpighiales</taxon>
        <taxon>Rhizophoraceae</taxon>
        <taxon>Rhizophora</taxon>
    </lineage>
</organism>
<protein>
    <submittedName>
        <fullName evidence="1">Uncharacterized protein</fullName>
    </submittedName>
</protein>